<proteinExistence type="predicted"/>
<evidence type="ECO:0008006" key="3">
    <source>
        <dbReference type="Google" id="ProtNLM"/>
    </source>
</evidence>
<evidence type="ECO:0000313" key="1">
    <source>
        <dbReference type="EMBL" id="KAH1185514.1"/>
    </source>
</evidence>
<dbReference type="PANTHER" id="PTHR35450">
    <property type="entry name" value="REVERSE TRANSCRIPTASE DOMAIN-CONTAINING PROTEIN"/>
    <property type="match status" value="1"/>
</dbReference>
<name>A0A9D3XQ04_9SAUR</name>
<dbReference type="Proteomes" id="UP000827986">
    <property type="component" value="Unassembled WGS sequence"/>
</dbReference>
<dbReference type="EMBL" id="JAHDVG010000463">
    <property type="protein sequence ID" value="KAH1185514.1"/>
    <property type="molecule type" value="Genomic_DNA"/>
</dbReference>
<evidence type="ECO:0000313" key="2">
    <source>
        <dbReference type="Proteomes" id="UP000827986"/>
    </source>
</evidence>
<reference evidence="1" key="1">
    <citation type="submission" date="2021-09" db="EMBL/GenBank/DDBJ databases">
        <title>The genome of Mauremys mutica provides insights into the evolution of semi-aquatic lifestyle.</title>
        <authorList>
            <person name="Gong S."/>
            <person name="Gao Y."/>
        </authorList>
    </citation>
    <scope>NUCLEOTIDE SEQUENCE</scope>
    <source>
        <strain evidence="1">MM-2020</strain>
        <tissue evidence="1">Muscle</tissue>
    </source>
</reference>
<protein>
    <recommendedName>
        <fullName evidence="3">Reverse transcriptase</fullName>
    </recommendedName>
</protein>
<gene>
    <name evidence="1" type="ORF">KIL84_018263</name>
</gene>
<keyword evidence="2" id="KW-1185">Reference proteome</keyword>
<comment type="caution">
    <text evidence="1">The sequence shown here is derived from an EMBL/GenBank/DDBJ whole genome shotgun (WGS) entry which is preliminary data.</text>
</comment>
<dbReference type="AlphaFoldDB" id="A0A9D3XQ04"/>
<accession>A0A9D3XQ04</accession>
<organism evidence="1 2">
    <name type="scientific">Mauremys mutica</name>
    <name type="common">yellowpond turtle</name>
    <dbReference type="NCBI Taxonomy" id="74926"/>
    <lineage>
        <taxon>Eukaryota</taxon>
        <taxon>Metazoa</taxon>
        <taxon>Chordata</taxon>
        <taxon>Craniata</taxon>
        <taxon>Vertebrata</taxon>
        <taxon>Euteleostomi</taxon>
        <taxon>Archelosauria</taxon>
        <taxon>Testudinata</taxon>
        <taxon>Testudines</taxon>
        <taxon>Cryptodira</taxon>
        <taxon>Durocryptodira</taxon>
        <taxon>Testudinoidea</taxon>
        <taxon>Geoemydidae</taxon>
        <taxon>Geoemydinae</taxon>
        <taxon>Mauremys</taxon>
    </lineage>
</organism>
<dbReference type="PANTHER" id="PTHR35450:SF2">
    <property type="entry name" value="REVERSE TRANSCRIPTASE DOMAIN-CONTAINING PROTEIN"/>
    <property type="match status" value="1"/>
</dbReference>
<sequence length="507" mass="56264">MQDSDGVGVPLHKVTADWTGLRFNAKKCASLHVDGNKRDPVLTTEFLIQGESVVPLVEGQAYQHLGTPTGFRIRQTPEDTIREILQDAAKIDASLLAPWQKINALNTFLIPRIAFVLRGSAVAKVPLNKADNTIRQLVKKWLSLPQRASNELVYIAHRHGGANVPRMGDLCNITVVTHAFRLLTCPDAVVKNIATAALHAVVKRRIGRPPSDQDVATFLSGSLDGEFARDGGDTASLWSCARNATRRLGKRLGCRWVWNEDRRELGVLVPQIETEGNTLVNPGARGVLEKSLKAAVHALYVDTLKKKPDQGKAFEVTSKWDSSNHFLPAGSFTRFADWRFIHRARLNCVPLNGAIHHGNRDKRCRKCGYALETLPHVLCSCKPHARAWQLRHNAVQDRLVKAIAPHLGKITVNRTIPNTDSLLRPDIVVTDEDRKKIILVDVMIPFENRTPAFREARARKLEKYAPLADTLRSKGYEVCTDALIGGALGAWDPCNERVLRTCGVGRL</sequence>